<comment type="caution">
    <text evidence="1">The sequence shown here is derived from an EMBL/GenBank/DDBJ whole genome shotgun (WGS) entry which is preliminary data.</text>
</comment>
<proteinExistence type="predicted"/>
<dbReference type="Proteomes" id="UP000268093">
    <property type="component" value="Unassembled WGS sequence"/>
</dbReference>
<name>A0A433CX07_9FUNG</name>
<dbReference type="EMBL" id="RBNI01011643">
    <property type="protein sequence ID" value="RUP43116.1"/>
    <property type="molecule type" value="Genomic_DNA"/>
</dbReference>
<gene>
    <name evidence="1" type="ORF">BC936DRAFT_137585</name>
</gene>
<protein>
    <submittedName>
        <fullName evidence="1">Uncharacterized protein</fullName>
    </submittedName>
</protein>
<keyword evidence="2" id="KW-1185">Reference proteome</keyword>
<evidence type="ECO:0000313" key="1">
    <source>
        <dbReference type="EMBL" id="RUP43116.1"/>
    </source>
</evidence>
<organism evidence="1 2">
    <name type="scientific">Jimgerdemannia flammicorona</name>
    <dbReference type="NCBI Taxonomy" id="994334"/>
    <lineage>
        <taxon>Eukaryota</taxon>
        <taxon>Fungi</taxon>
        <taxon>Fungi incertae sedis</taxon>
        <taxon>Mucoromycota</taxon>
        <taxon>Mucoromycotina</taxon>
        <taxon>Endogonomycetes</taxon>
        <taxon>Endogonales</taxon>
        <taxon>Endogonaceae</taxon>
        <taxon>Jimgerdemannia</taxon>
    </lineage>
</organism>
<dbReference type="AlphaFoldDB" id="A0A433CX07"/>
<sequence length="187" mass="19692">MVTYPDGITHELGGNLQHIRGHGGGQQYDLSIRGEELEDVVDLLLEPTGKHLVGLVEHEHLYVISFKGATVDHVVDAAGSAHYDVGAGLELLNVLTDVSAADASVAVHVHEIAEGDDDLLDLLRQFAGGSEDEGLALVDVHIELLEDGNGEGGGLAGTGLGLGNDIMTLHDRENGALLNSRRPLKTT</sequence>
<dbReference type="OrthoDB" id="10601991at2759"/>
<dbReference type="AntiFam" id="ANF00149">
    <property type="entry name" value="Shadow ORF (opposite cshA)"/>
</dbReference>
<reference evidence="1 2" key="1">
    <citation type="journal article" date="2018" name="New Phytol.">
        <title>Phylogenomics of Endogonaceae and evolution of mycorrhizas within Mucoromycota.</title>
        <authorList>
            <person name="Chang Y."/>
            <person name="Desiro A."/>
            <person name="Na H."/>
            <person name="Sandor L."/>
            <person name="Lipzen A."/>
            <person name="Clum A."/>
            <person name="Barry K."/>
            <person name="Grigoriev I.V."/>
            <person name="Martin F.M."/>
            <person name="Stajich J.E."/>
            <person name="Smith M.E."/>
            <person name="Bonito G."/>
            <person name="Spatafora J.W."/>
        </authorList>
    </citation>
    <scope>NUCLEOTIDE SEQUENCE [LARGE SCALE GENOMIC DNA]</scope>
    <source>
        <strain evidence="1 2">GMNB39</strain>
    </source>
</reference>
<accession>A0A433CX07</accession>
<evidence type="ECO:0000313" key="2">
    <source>
        <dbReference type="Proteomes" id="UP000268093"/>
    </source>
</evidence>